<keyword evidence="1" id="KW-1133">Transmembrane helix</keyword>
<gene>
    <name evidence="2" type="ORF">CK501_14540</name>
</gene>
<evidence type="ECO:0000256" key="1">
    <source>
        <dbReference type="SAM" id="Phobius"/>
    </source>
</evidence>
<dbReference type="OrthoDB" id="6199077at2"/>
<dbReference type="RefSeq" id="WP_095618475.1">
    <property type="nucleotide sequence ID" value="NZ_NSKD01000009.1"/>
</dbReference>
<comment type="caution">
    <text evidence="2">The sequence shown here is derived from an EMBL/GenBank/DDBJ whole genome shotgun (WGS) entry which is preliminary data.</text>
</comment>
<feature type="transmembrane region" description="Helical" evidence="1">
    <location>
        <begin position="94"/>
        <end position="117"/>
    </location>
</feature>
<organism evidence="2 3">
    <name type="scientific">Halovibrio salipaludis</name>
    <dbReference type="NCBI Taxonomy" id="2032626"/>
    <lineage>
        <taxon>Bacteria</taxon>
        <taxon>Pseudomonadati</taxon>
        <taxon>Pseudomonadota</taxon>
        <taxon>Gammaproteobacteria</taxon>
        <taxon>Oceanospirillales</taxon>
        <taxon>Halomonadaceae</taxon>
        <taxon>Halovibrio</taxon>
    </lineage>
</organism>
<keyword evidence="1" id="KW-0472">Membrane</keyword>
<evidence type="ECO:0000313" key="3">
    <source>
        <dbReference type="Proteomes" id="UP000218896"/>
    </source>
</evidence>
<accession>A0A2A2EWZ1</accession>
<sequence>MKGAEEKGWQERLLLACNNEADTQEEEERYFREVAEAAPLDELELFLDKPSARYTESARAVMRQVYRTRMEEIRRREAKAAARSEWWWGLLQQAWAQVVSGMIVGVLSGLVAGWFVFSP</sequence>
<keyword evidence="1" id="KW-0812">Transmembrane</keyword>
<dbReference type="Proteomes" id="UP000218896">
    <property type="component" value="Unassembled WGS sequence"/>
</dbReference>
<evidence type="ECO:0000313" key="2">
    <source>
        <dbReference type="EMBL" id="PAU77676.1"/>
    </source>
</evidence>
<dbReference type="AlphaFoldDB" id="A0A2A2EWZ1"/>
<proteinExistence type="predicted"/>
<protein>
    <submittedName>
        <fullName evidence="2">Uncharacterized protein</fullName>
    </submittedName>
</protein>
<keyword evidence="3" id="KW-1185">Reference proteome</keyword>
<name>A0A2A2EWZ1_9GAMM</name>
<reference evidence="2 3" key="1">
    <citation type="submission" date="2017-08" db="EMBL/GenBank/DDBJ databases">
        <title>Halovibrio sewagensis sp. nov., isolated from wastewater of high salinity.</title>
        <authorList>
            <person name="Dong X."/>
            <person name="Zhang G."/>
        </authorList>
    </citation>
    <scope>NUCLEOTIDE SEQUENCE [LARGE SCALE GENOMIC DNA]</scope>
    <source>
        <strain evidence="2 3">YL5-2</strain>
    </source>
</reference>
<dbReference type="EMBL" id="NSKD01000009">
    <property type="protein sequence ID" value="PAU77676.1"/>
    <property type="molecule type" value="Genomic_DNA"/>
</dbReference>